<dbReference type="EMBL" id="JACCKX010000001">
    <property type="protein sequence ID" value="NZA00714.1"/>
    <property type="molecule type" value="Genomic_DNA"/>
</dbReference>
<keyword evidence="1" id="KW-0175">Coiled coil</keyword>
<keyword evidence="3" id="KW-1185">Reference proteome</keyword>
<name>A0A853ISU9_9BURK</name>
<accession>A0A853ISU9</accession>
<sequence>MTNPPLIEQIAERVERLLVRHEELRRTNELLTQQVQALTHERDNLKSRLMAARARVDSLIDRLPAAAAAVAAAPASDDKEGAA</sequence>
<organism evidence="2 3">
    <name type="scientific">Ottowia beijingensis</name>
    <dbReference type="NCBI Taxonomy" id="1207057"/>
    <lineage>
        <taxon>Bacteria</taxon>
        <taxon>Pseudomonadati</taxon>
        <taxon>Pseudomonadota</taxon>
        <taxon>Betaproteobacteria</taxon>
        <taxon>Burkholderiales</taxon>
        <taxon>Comamonadaceae</taxon>
        <taxon>Ottowia</taxon>
    </lineage>
</organism>
<feature type="coiled-coil region" evidence="1">
    <location>
        <begin position="7"/>
        <end position="62"/>
    </location>
</feature>
<evidence type="ECO:0000313" key="3">
    <source>
        <dbReference type="Proteomes" id="UP000589716"/>
    </source>
</evidence>
<protein>
    <submittedName>
        <fullName evidence="2">DUF904 domain-containing protein</fullName>
    </submittedName>
</protein>
<dbReference type="RefSeq" id="WP_180549265.1">
    <property type="nucleotide sequence ID" value="NZ_DAIPTI010000012.1"/>
</dbReference>
<evidence type="ECO:0000313" key="2">
    <source>
        <dbReference type="EMBL" id="NZA00714.1"/>
    </source>
</evidence>
<proteinExistence type="predicted"/>
<evidence type="ECO:0000256" key="1">
    <source>
        <dbReference type="SAM" id="Coils"/>
    </source>
</evidence>
<reference evidence="2 3" key="1">
    <citation type="submission" date="2020-07" db="EMBL/GenBank/DDBJ databases">
        <authorList>
            <person name="Maaloum M."/>
        </authorList>
    </citation>
    <scope>NUCLEOTIDE SEQUENCE [LARGE SCALE GENOMIC DNA]</scope>
    <source>
        <strain evidence="2 3">GCS-AN-3</strain>
    </source>
</reference>
<gene>
    <name evidence="2" type="ORF">H0I39_01035</name>
</gene>
<dbReference type="Proteomes" id="UP000589716">
    <property type="component" value="Unassembled WGS sequence"/>
</dbReference>
<dbReference type="AlphaFoldDB" id="A0A853ISU9"/>
<comment type="caution">
    <text evidence="2">The sequence shown here is derived from an EMBL/GenBank/DDBJ whole genome shotgun (WGS) entry which is preliminary data.</text>
</comment>